<proteinExistence type="predicted"/>
<dbReference type="GO" id="GO:0008168">
    <property type="term" value="F:methyltransferase activity"/>
    <property type="evidence" value="ECO:0007669"/>
    <property type="project" value="UniProtKB-KW"/>
</dbReference>
<keyword evidence="2" id="KW-1185">Reference proteome</keyword>
<dbReference type="RefSeq" id="WP_015185492.1">
    <property type="nucleotide sequence ID" value="NC_019738.1"/>
</dbReference>
<dbReference type="InterPro" id="IPR029063">
    <property type="entry name" value="SAM-dependent_MTases_sf"/>
</dbReference>
<name>K9WME4_9CYAN</name>
<evidence type="ECO:0000313" key="2">
    <source>
        <dbReference type="Proteomes" id="UP000010471"/>
    </source>
</evidence>
<sequence>MNPAIESKIRPLAAVPYRMILSLTGINLLGMGRNLSGLAPYIRDWVAYNQATAPKESFSIRLADLHPRLSDRYDSAGTASGDYFHQDLWVARKIFAANPGEHWDIGSRIDGFIAHLLTFRTVNVIDIRQLESKISGLIFHQGDVTALQTPDNSIESLSCLHAMEHVGLGRYGDPIDPSGCFKGMQELQRVLAPGGKLYFSVPIGKERLEFNAHRVFDPFTVTETFSSLALVEFAVVNEQGDLIDSAKPEDFRSVRSACGLFIFEKPATPLKE</sequence>
<dbReference type="InterPro" id="IPR004951">
    <property type="entry name" value="DUF268_CAE_spp"/>
</dbReference>
<keyword evidence="1" id="KW-0830">Ubiquinone</keyword>
<reference evidence="1 2" key="1">
    <citation type="submission" date="2012-06" db="EMBL/GenBank/DDBJ databases">
        <title>Finished chromosome of genome of Microcoleus sp. PCC 7113.</title>
        <authorList>
            <consortium name="US DOE Joint Genome Institute"/>
            <person name="Gugger M."/>
            <person name="Coursin T."/>
            <person name="Rippka R."/>
            <person name="Tandeau De Marsac N."/>
            <person name="Huntemann M."/>
            <person name="Wei C.-L."/>
            <person name="Han J."/>
            <person name="Detter J.C."/>
            <person name="Han C."/>
            <person name="Tapia R."/>
            <person name="Chen A."/>
            <person name="Kyrpides N."/>
            <person name="Mavromatis K."/>
            <person name="Markowitz V."/>
            <person name="Szeto E."/>
            <person name="Ivanova N."/>
            <person name="Pagani I."/>
            <person name="Pati A."/>
            <person name="Goodwin L."/>
            <person name="Nordberg H.P."/>
            <person name="Cantor M.N."/>
            <person name="Hua S.X."/>
            <person name="Woyke T."/>
            <person name="Kerfeld C.A."/>
        </authorList>
    </citation>
    <scope>NUCLEOTIDE SEQUENCE [LARGE SCALE GENOMIC DNA]</scope>
    <source>
        <strain evidence="1 2">PCC 7113</strain>
    </source>
</reference>
<dbReference type="KEGG" id="mic:Mic7113_5738"/>
<dbReference type="EMBL" id="CP003630">
    <property type="protein sequence ID" value="AFZ21363.1"/>
    <property type="molecule type" value="Genomic_DNA"/>
</dbReference>
<accession>K9WME4</accession>
<dbReference type="STRING" id="1173027.Mic7113_5738"/>
<organism evidence="1 2">
    <name type="scientific">Allocoleopsis franciscana PCC 7113</name>
    <dbReference type="NCBI Taxonomy" id="1173027"/>
    <lineage>
        <taxon>Bacteria</taxon>
        <taxon>Bacillati</taxon>
        <taxon>Cyanobacteriota</taxon>
        <taxon>Cyanophyceae</taxon>
        <taxon>Coleofasciculales</taxon>
        <taxon>Coleofasciculaceae</taxon>
        <taxon>Allocoleopsis</taxon>
        <taxon>Allocoleopsis franciscana</taxon>
    </lineage>
</organism>
<dbReference type="Proteomes" id="UP000010471">
    <property type="component" value="Chromosome"/>
</dbReference>
<protein>
    <submittedName>
        <fullName evidence="1">Methylase involved in ubiquinone/menaquinone biosynthesis</fullName>
    </submittedName>
</protein>
<dbReference type="HOGENOM" id="CLU_082690_0_0_3"/>
<dbReference type="SUPFAM" id="SSF53335">
    <property type="entry name" value="S-adenosyl-L-methionine-dependent methyltransferases"/>
    <property type="match status" value="1"/>
</dbReference>
<dbReference type="AlphaFoldDB" id="K9WME4"/>
<keyword evidence="1" id="KW-0489">Methyltransferase</keyword>
<gene>
    <name evidence="1" type="ORF">Mic7113_5738</name>
</gene>
<dbReference type="Pfam" id="PF03269">
    <property type="entry name" value="DUF268"/>
    <property type="match status" value="1"/>
</dbReference>
<dbReference type="GO" id="GO:0032259">
    <property type="term" value="P:methylation"/>
    <property type="evidence" value="ECO:0007669"/>
    <property type="project" value="UniProtKB-KW"/>
</dbReference>
<evidence type="ECO:0000313" key="1">
    <source>
        <dbReference type="EMBL" id="AFZ21363.1"/>
    </source>
</evidence>
<dbReference type="PATRIC" id="fig|1173027.3.peg.6354"/>
<dbReference type="Gene3D" id="3.40.50.150">
    <property type="entry name" value="Vaccinia Virus protein VP39"/>
    <property type="match status" value="1"/>
</dbReference>
<keyword evidence="1" id="KW-0808">Transferase</keyword>
<dbReference type="eggNOG" id="COG2226">
    <property type="taxonomic scope" value="Bacteria"/>
</dbReference>